<evidence type="ECO:0000256" key="4">
    <source>
        <dbReference type="ARBA" id="ARBA00012477"/>
    </source>
</evidence>
<keyword evidence="9" id="KW-0378">Hydrolase</keyword>
<evidence type="ECO:0000256" key="7">
    <source>
        <dbReference type="ARBA" id="ARBA00022723"/>
    </source>
</evidence>
<dbReference type="PANTHER" id="PTHR12553:SF49">
    <property type="entry name" value="ZINC PHOSPHODIESTERASE ELAC PROTEIN 2"/>
    <property type="match status" value="1"/>
</dbReference>
<dbReference type="Pfam" id="PF13691">
    <property type="entry name" value="Lactamase_B_4"/>
    <property type="match status" value="1"/>
</dbReference>
<evidence type="ECO:0000259" key="12">
    <source>
        <dbReference type="Pfam" id="PF12706"/>
    </source>
</evidence>
<evidence type="ECO:0000256" key="11">
    <source>
        <dbReference type="SAM" id="MobiDB-lite"/>
    </source>
</evidence>
<gene>
    <name evidence="14" type="ORF">Agabi119p4_6286</name>
</gene>
<sequence>MQSWVTTAVTSLSHDTEPTILVNFENAKYMFNAGENTNRAFLQSSKNWKKMRSVFLTQVTSQRASGLTGIIMTFADNAISKVDVVGPPGLRHYLASMRDYFFRDQLDVKTTEHIPDPGTPHPEIVYKDENITVYSFSILRHALSSLGELTEELKDEVGQKRRRSNLPESPSKVPRFGLKPPKQGLEPDNCIKFMFKSDESSQRWVKKEGESRIADDYGRPNIPRNFRLQLPSFSPPSTFPLSSALAYVVVGPRTRGKVDGKKLDELNVPRNSLRGKLSRGETIQFEVKGPSGSEMRTVRPEDCVGLSEPPAVVIILDVPMIEMIPSVIHSFDSAYKPFRSIDPSDMEKHTVRVVYHLLGEGVLQDERYIDFMKGFPATTEHVVSSSEYSPNPLTFTSHGFKQYCLSRLDPEVFPIPKFDISPPTSLASIPSLPIQTHFLSPKFIIPVRPAGPPKLDPGLQVDLFHPAFDQPQPLPDKTLRAFGMAKEAVANFVGPQDPQLSGVKILPLGTGSSHPTKYRNVLSTLIRTPSGNILLDCGEGTTGQLTRYFGKGEEGIDDILRNLKCIFVSHAHADHHMGLAKLLRQRRLLSKLPDHPLYVVSVRSVHRTLKEVHELEDIGLNDDPRENGVVQVISEALNTRWNYDDEVALRRAGGNEPWLDIQLSKQNALDICRHLDLSSFETMDVEHRTKAFGVFFRHRDGWSIAFTGDTMPTQNVVKVASGATLLIHEASMADDDLEMAQAKAHSTVGQAIQIARDAKAKNVLLTHFSARYPKIIPMTSKPQAVATEGEEIMAQQPENTIRREEPITQMQDTTLEVGDVLVQPQEYTVEREIQTMQNIRQETVVQPQENTFQGEEPVVALALDLAEMSLDKIWKMNMRRGYTCMMENCYRLYHRTFRIENLIYYLHNASL</sequence>
<keyword evidence="6" id="KW-0540">Nuclease</keyword>
<evidence type="ECO:0000256" key="8">
    <source>
        <dbReference type="ARBA" id="ARBA00022759"/>
    </source>
</evidence>
<dbReference type="GO" id="GO:0042781">
    <property type="term" value="F:3'-tRNA processing endoribonuclease activity"/>
    <property type="evidence" value="ECO:0007669"/>
    <property type="project" value="UniProtKB-EC"/>
</dbReference>
<feature type="region of interest" description="Disordered" evidence="11">
    <location>
        <begin position="156"/>
        <end position="181"/>
    </location>
</feature>
<comment type="similarity">
    <text evidence="3">Belongs to the RNase Z family.</text>
</comment>
<dbReference type="SUPFAM" id="SSF56281">
    <property type="entry name" value="Metallo-hydrolase/oxidoreductase"/>
    <property type="match status" value="2"/>
</dbReference>
<dbReference type="InterPro" id="IPR047151">
    <property type="entry name" value="RNZ2-like"/>
</dbReference>
<evidence type="ECO:0000256" key="6">
    <source>
        <dbReference type="ARBA" id="ARBA00022722"/>
    </source>
</evidence>
<reference evidence="14 15" key="1">
    <citation type="journal article" name="Sci. Rep.">
        <title>Telomere-to-telomere assembled and centromere annotated genomes of the two main subspecies of the button mushroom Agaricus bisporus reveal especially polymorphic chromosome ends.</title>
        <authorList>
            <person name="Sonnenberg A.S.M."/>
            <person name="Sedaghat-Telgerd N."/>
            <person name="Lavrijssen B."/>
            <person name="Ohm R.A."/>
            <person name="Hendrickx P.M."/>
            <person name="Scholtmeijer K."/>
            <person name="Baars J.J.P."/>
            <person name="van Peer A."/>
        </authorList>
    </citation>
    <scope>NUCLEOTIDE SEQUENCE [LARGE SCALE GENOMIC DNA]</scope>
    <source>
        <strain evidence="14 15">H119_p4</strain>
    </source>
</reference>
<dbReference type="GO" id="GO:1990180">
    <property type="term" value="P:mitochondrial tRNA 3'-end processing"/>
    <property type="evidence" value="ECO:0007669"/>
    <property type="project" value="TreeGrafter"/>
</dbReference>
<dbReference type="PANTHER" id="PTHR12553">
    <property type="entry name" value="ZINC PHOSPHODIESTERASE ELAC PROTEIN 2"/>
    <property type="match status" value="1"/>
</dbReference>
<evidence type="ECO:0000256" key="5">
    <source>
        <dbReference type="ARBA" id="ARBA00022694"/>
    </source>
</evidence>
<dbReference type="Gene3D" id="3.60.15.10">
    <property type="entry name" value="Ribonuclease Z/Hydroxyacylglutathione hydrolase-like"/>
    <property type="match status" value="2"/>
</dbReference>
<feature type="domain" description="Metallo-beta-lactamase" evidence="12">
    <location>
        <begin position="532"/>
        <end position="768"/>
    </location>
</feature>
<comment type="catalytic activity">
    <reaction evidence="1">
        <text>Endonucleolytic cleavage of RNA, removing extra 3' nucleotides from tRNA precursor, generating 3' termini of tRNAs. A 3'-hydroxy group is left at the tRNA terminus and a 5'-phosphoryl group is left at the trailer molecule.</text>
        <dbReference type="EC" id="3.1.26.11"/>
    </reaction>
</comment>
<dbReference type="EMBL" id="JABXXO010000009">
    <property type="protein sequence ID" value="KAF7770312.1"/>
    <property type="molecule type" value="Genomic_DNA"/>
</dbReference>
<dbReference type="Proteomes" id="UP000629468">
    <property type="component" value="Unassembled WGS sequence"/>
</dbReference>
<accession>A0A8H7CBK8</accession>
<keyword evidence="8" id="KW-0255">Endonuclease</keyword>
<evidence type="ECO:0000256" key="3">
    <source>
        <dbReference type="ARBA" id="ARBA00007823"/>
    </source>
</evidence>
<name>A0A8H7CBK8_AGABI</name>
<feature type="domain" description="tRNase Z endonuclease" evidence="13">
    <location>
        <begin position="8"/>
        <end position="62"/>
    </location>
</feature>
<protein>
    <recommendedName>
        <fullName evidence="4">ribonuclease Z</fullName>
        <ecNumber evidence="4">3.1.26.11</ecNumber>
    </recommendedName>
</protein>
<keyword evidence="10" id="KW-0862">Zinc</keyword>
<keyword evidence="5" id="KW-0819">tRNA processing</keyword>
<evidence type="ECO:0000256" key="2">
    <source>
        <dbReference type="ARBA" id="ARBA00001947"/>
    </source>
</evidence>
<dbReference type="EC" id="3.1.26.11" evidence="4"/>
<dbReference type="InterPro" id="IPR001279">
    <property type="entry name" value="Metallo-B-lactamas"/>
</dbReference>
<dbReference type="Pfam" id="PF12706">
    <property type="entry name" value="Lactamase_B_2"/>
    <property type="match status" value="1"/>
</dbReference>
<dbReference type="InterPro" id="IPR036866">
    <property type="entry name" value="RibonucZ/Hydroxyglut_hydro"/>
</dbReference>
<evidence type="ECO:0000256" key="9">
    <source>
        <dbReference type="ARBA" id="ARBA00022801"/>
    </source>
</evidence>
<dbReference type="GO" id="GO:0005739">
    <property type="term" value="C:mitochondrion"/>
    <property type="evidence" value="ECO:0007669"/>
    <property type="project" value="TreeGrafter"/>
</dbReference>
<dbReference type="InterPro" id="IPR027794">
    <property type="entry name" value="tRNase_Z_dom"/>
</dbReference>
<evidence type="ECO:0000256" key="1">
    <source>
        <dbReference type="ARBA" id="ARBA00000402"/>
    </source>
</evidence>
<dbReference type="CDD" id="cd07718">
    <property type="entry name" value="RNaseZ_ELAC1_ELAC2-C-term-like_MBL-fold"/>
    <property type="match status" value="1"/>
</dbReference>
<dbReference type="GO" id="GO:0046872">
    <property type="term" value="F:metal ion binding"/>
    <property type="evidence" value="ECO:0007669"/>
    <property type="project" value="UniProtKB-KW"/>
</dbReference>
<evidence type="ECO:0000313" key="14">
    <source>
        <dbReference type="EMBL" id="KAF7770312.1"/>
    </source>
</evidence>
<proteinExistence type="inferred from homology"/>
<organism evidence="14 15">
    <name type="scientific">Agaricus bisporus var. burnettii</name>
    <dbReference type="NCBI Taxonomy" id="192524"/>
    <lineage>
        <taxon>Eukaryota</taxon>
        <taxon>Fungi</taxon>
        <taxon>Dikarya</taxon>
        <taxon>Basidiomycota</taxon>
        <taxon>Agaricomycotina</taxon>
        <taxon>Agaricomycetes</taxon>
        <taxon>Agaricomycetidae</taxon>
        <taxon>Agaricales</taxon>
        <taxon>Agaricineae</taxon>
        <taxon>Agaricaceae</taxon>
        <taxon>Agaricus</taxon>
    </lineage>
</organism>
<evidence type="ECO:0000256" key="10">
    <source>
        <dbReference type="ARBA" id="ARBA00022833"/>
    </source>
</evidence>
<evidence type="ECO:0000313" key="15">
    <source>
        <dbReference type="Proteomes" id="UP000629468"/>
    </source>
</evidence>
<evidence type="ECO:0000259" key="13">
    <source>
        <dbReference type="Pfam" id="PF13691"/>
    </source>
</evidence>
<keyword evidence="7" id="KW-0479">Metal-binding</keyword>
<dbReference type="AlphaFoldDB" id="A0A8H7CBK8"/>
<comment type="cofactor">
    <cofactor evidence="2">
        <name>Zn(2+)</name>
        <dbReference type="ChEBI" id="CHEBI:29105"/>
    </cofactor>
</comment>
<comment type="caution">
    <text evidence="14">The sequence shown here is derived from an EMBL/GenBank/DDBJ whole genome shotgun (WGS) entry which is preliminary data.</text>
</comment>